<feature type="transmembrane region" description="Helical" evidence="2">
    <location>
        <begin position="6"/>
        <end position="28"/>
    </location>
</feature>
<reference evidence="3" key="1">
    <citation type="submission" date="2020-10" db="EMBL/GenBank/DDBJ databases">
        <authorList>
            <person name="Gilroy R."/>
        </authorList>
    </citation>
    <scope>NUCLEOTIDE SEQUENCE</scope>
    <source>
        <strain evidence="3">6086</strain>
    </source>
</reference>
<accession>A0A9D1FQX1</accession>
<reference evidence="3" key="2">
    <citation type="journal article" date="2021" name="PeerJ">
        <title>Extensive microbial diversity within the chicken gut microbiome revealed by metagenomics and culture.</title>
        <authorList>
            <person name="Gilroy R."/>
            <person name="Ravi A."/>
            <person name="Getino M."/>
            <person name="Pursley I."/>
            <person name="Horton D.L."/>
            <person name="Alikhan N.F."/>
            <person name="Baker D."/>
            <person name="Gharbi K."/>
            <person name="Hall N."/>
            <person name="Watson M."/>
            <person name="Adriaenssens E.M."/>
            <person name="Foster-Nyarko E."/>
            <person name="Jarju S."/>
            <person name="Secka A."/>
            <person name="Antonio M."/>
            <person name="Oren A."/>
            <person name="Chaudhuri R.R."/>
            <person name="La Ragione R."/>
            <person name="Hildebrand F."/>
            <person name="Pallen M.J."/>
        </authorList>
    </citation>
    <scope>NUCLEOTIDE SEQUENCE</scope>
    <source>
        <strain evidence="3">6086</strain>
    </source>
</reference>
<keyword evidence="2" id="KW-0472">Membrane</keyword>
<dbReference type="AlphaFoldDB" id="A0A9D1FQX1"/>
<keyword evidence="2" id="KW-1133">Transmembrane helix</keyword>
<name>A0A9D1FQX1_9FIRM</name>
<feature type="region of interest" description="Disordered" evidence="1">
    <location>
        <begin position="143"/>
        <end position="174"/>
    </location>
</feature>
<proteinExistence type="predicted"/>
<comment type="caution">
    <text evidence="3">The sequence shown here is derived from an EMBL/GenBank/DDBJ whole genome shotgun (WGS) entry which is preliminary data.</text>
</comment>
<evidence type="ECO:0000313" key="4">
    <source>
        <dbReference type="Proteomes" id="UP000824141"/>
    </source>
</evidence>
<feature type="compositionally biased region" description="Basic and acidic residues" evidence="1">
    <location>
        <begin position="143"/>
        <end position="156"/>
    </location>
</feature>
<sequence>MDTPITIGILAGCAALALILVLLSLHILRKESVYLRERSQNGEILLLTFDQIMALYRAAPEKWEMQVDGPVYYPRGKEQDGLLVYLLPKERKRYRAWFDWQLSHGEDAGRFQMTTRALISMQEDLAGHLRELEKSNQEALRKSVEATQRILDKQRQEAAAPGEKNSGDHASSKP</sequence>
<feature type="compositionally biased region" description="Basic and acidic residues" evidence="1">
    <location>
        <begin position="165"/>
        <end position="174"/>
    </location>
</feature>
<evidence type="ECO:0000256" key="2">
    <source>
        <dbReference type="SAM" id="Phobius"/>
    </source>
</evidence>
<evidence type="ECO:0000313" key="3">
    <source>
        <dbReference type="EMBL" id="HIS77943.1"/>
    </source>
</evidence>
<dbReference type="EMBL" id="DVJM01000018">
    <property type="protein sequence ID" value="HIS77943.1"/>
    <property type="molecule type" value="Genomic_DNA"/>
</dbReference>
<protein>
    <submittedName>
        <fullName evidence="3">Uncharacterized protein</fullName>
    </submittedName>
</protein>
<organism evidence="3 4">
    <name type="scientific">Candidatus Caccousia stercoris</name>
    <dbReference type="NCBI Taxonomy" id="2840723"/>
    <lineage>
        <taxon>Bacteria</taxon>
        <taxon>Bacillati</taxon>
        <taxon>Bacillota</taxon>
        <taxon>Clostridia</taxon>
        <taxon>Eubacteriales</taxon>
        <taxon>Oscillospiraceae</taxon>
        <taxon>Oscillospiraceae incertae sedis</taxon>
        <taxon>Candidatus Caccousia</taxon>
    </lineage>
</organism>
<dbReference type="Proteomes" id="UP000824141">
    <property type="component" value="Unassembled WGS sequence"/>
</dbReference>
<evidence type="ECO:0000256" key="1">
    <source>
        <dbReference type="SAM" id="MobiDB-lite"/>
    </source>
</evidence>
<gene>
    <name evidence="3" type="ORF">IAD03_01090</name>
</gene>
<keyword evidence="2" id="KW-0812">Transmembrane</keyword>